<dbReference type="EMBL" id="JASZYV010000002">
    <property type="protein sequence ID" value="MDM0045044.1"/>
    <property type="molecule type" value="Genomic_DNA"/>
</dbReference>
<dbReference type="CDD" id="cd07012">
    <property type="entry name" value="PBP2_Bug_TTT"/>
    <property type="match status" value="1"/>
</dbReference>
<evidence type="ECO:0000256" key="2">
    <source>
        <dbReference type="SAM" id="SignalP"/>
    </source>
</evidence>
<protein>
    <submittedName>
        <fullName evidence="3">Tripartite tricarboxylate transporter substrate binding protein</fullName>
    </submittedName>
</protein>
<keyword evidence="4" id="KW-1185">Reference proteome</keyword>
<keyword evidence="2" id="KW-0732">Signal</keyword>
<proteinExistence type="inferred from homology"/>
<evidence type="ECO:0000256" key="1">
    <source>
        <dbReference type="ARBA" id="ARBA00006987"/>
    </source>
</evidence>
<name>A0ABT7NAT5_9BURK</name>
<accession>A0ABT7NAT5</accession>
<dbReference type="PIRSF" id="PIRSF017082">
    <property type="entry name" value="YflP"/>
    <property type="match status" value="1"/>
</dbReference>
<dbReference type="Gene3D" id="3.40.190.10">
    <property type="entry name" value="Periplasmic binding protein-like II"/>
    <property type="match status" value="1"/>
</dbReference>
<dbReference type="Proteomes" id="UP001174908">
    <property type="component" value="Unassembled WGS sequence"/>
</dbReference>
<reference evidence="3" key="1">
    <citation type="submission" date="2023-06" db="EMBL/GenBank/DDBJ databases">
        <authorList>
            <person name="Jiang Y."/>
            <person name="Liu Q."/>
        </authorList>
    </citation>
    <scope>NUCLEOTIDE SEQUENCE</scope>
    <source>
        <strain evidence="3">CGMCC 1.12089</strain>
    </source>
</reference>
<dbReference type="RefSeq" id="WP_286660149.1">
    <property type="nucleotide sequence ID" value="NZ_JASZYV010000002.1"/>
</dbReference>
<feature type="signal peptide" evidence="2">
    <location>
        <begin position="1"/>
        <end position="22"/>
    </location>
</feature>
<dbReference type="PANTHER" id="PTHR42928:SF5">
    <property type="entry name" value="BLR1237 PROTEIN"/>
    <property type="match status" value="1"/>
</dbReference>
<dbReference type="InterPro" id="IPR005064">
    <property type="entry name" value="BUG"/>
</dbReference>
<dbReference type="SUPFAM" id="SSF53850">
    <property type="entry name" value="Periplasmic binding protein-like II"/>
    <property type="match status" value="1"/>
</dbReference>
<comment type="similarity">
    <text evidence="1">Belongs to the UPF0065 (bug) family.</text>
</comment>
<dbReference type="Gene3D" id="3.40.190.150">
    <property type="entry name" value="Bordetella uptake gene, domain 1"/>
    <property type="match status" value="1"/>
</dbReference>
<dbReference type="Pfam" id="PF03401">
    <property type="entry name" value="TctC"/>
    <property type="match status" value="1"/>
</dbReference>
<evidence type="ECO:0000313" key="4">
    <source>
        <dbReference type="Proteomes" id="UP001174908"/>
    </source>
</evidence>
<evidence type="ECO:0000313" key="3">
    <source>
        <dbReference type="EMBL" id="MDM0045044.1"/>
    </source>
</evidence>
<gene>
    <name evidence="3" type="ORF">QTH91_11175</name>
</gene>
<feature type="chain" id="PRO_5045918762" evidence="2">
    <location>
        <begin position="23"/>
        <end position="323"/>
    </location>
</feature>
<dbReference type="InterPro" id="IPR042100">
    <property type="entry name" value="Bug_dom1"/>
</dbReference>
<sequence length="323" mass="34012">MKAFAKLGLVAAMLIGAAATYAQPDAAYPSKPIKFILPSSPGGGGDMVGRLIGDGLSKRLGQPVIIDNNAGASGTIAITQLSKAAPDGYTIGLGTMTSTTLAPTVYPKLPYDPVKDLTTIAGIGTSPIVLLVRNDVPVKNLKEFLDYARKSPEPLQYGSWGLGSTGHFCAEVLSQKTGVKLSHVPYKGSAPVMTAMLGGEIKAAWLDMATGTAAVRSGKIHPVALCSRPTAGFPDVETYKAQGVDFDQWTGWAMFAPPNMPKPILDKLANAVKQTITDPAVSAKLLDWGITAEFIPGEQRNADNAKDIQAWRKIAVDAGMKFD</sequence>
<comment type="caution">
    <text evidence="3">The sequence shown here is derived from an EMBL/GenBank/DDBJ whole genome shotgun (WGS) entry which is preliminary data.</text>
</comment>
<dbReference type="PANTHER" id="PTHR42928">
    <property type="entry name" value="TRICARBOXYLATE-BINDING PROTEIN"/>
    <property type="match status" value="1"/>
</dbReference>
<organism evidence="3 4">
    <name type="scientific">Variovorax dokdonensis</name>
    <dbReference type="NCBI Taxonomy" id="344883"/>
    <lineage>
        <taxon>Bacteria</taxon>
        <taxon>Pseudomonadati</taxon>
        <taxon>Pseudomonadota</taxon>
        <taxon>Betaproteobacteria</taxon>
        <taxon>Burkholderiales</taxon>
        <taxon>Comamonadaceae</taxon>
        <taxon>Variovorax</taxon>
    </lineage>
</organism>